<organism evidence="2 3">
    <name type="scientific">Massarina eburnea CBS 473.64</name>
    <dbReference type="NCBI Taxonomy" id="1395130"/>
    <lineage>
        <taxon>Eukaryota</taxon>
        <taxon>Fungi</taxon>
        <taxon>Dikarya</taxon>
        <taxon>Ascomycota</taxon>
        <taxon>Pezizomycotina</taxon>
        <taxon>Dothideomycetes</taxon>
        <taxon>Pleosporomycetidae</taxon>
        <taxon>Pleosporales</taxon>
        <taxon>Massarineae</taxon>
        <taxon>Massarinaceae</taxon>
        <taxon>Massarina</taxon>
    </lineage>
</organism>
<evidence type="ECO:0000313" key="2">
    <source>
        <dbReference type="EMBL" id="KAF2639457.1"/>
    </source>
</evidence>
<name>A0A6A6RWE2_9PLEO</name>
<feature type="compositionally biased region" description="Basic residues" evidence="1">
    <location>
        <begin position="49"/>
        <end position="62"/>
    </location>
</feature>
<feature type="region of interest" description="Disordered" evidence="1">
    <location>
        <begin position="115"/>
        <end position="136"/>
    </location>
</feature>
<protein>
    <submittedName>
        <fullName evidence="2">Uncharacterized protein</fullName>
    </submittedName>
</protein>
<dbReference type="AlphaFoldDB" id="A0A6A6RWE2"/>
<dbReference type="EMBL" id="MU006786">
    <property type="protein sequence ID" value="KAF2639457.1"/>
    <property type="molecule type" value="Genomic_DNA"/>
</dbReference>
<keyword evidence="3" id="KW-1185">Reference proteome</keyword>
<evidence type="ECO:0000313" key="3">
    <source>
        <dbReference type="Proteomes" id="UP000799753"/>
    </source>
</evidence>
<feature type="region of interest" description="Disordered" evidence="1">
    <location>
        <begin position="1"/>
        <end position="72"/>
    </location>
</feature>
<feature type="compositionally biased region" description="Basic and acidic residues" evidence="1">
    <location>
        <begin position="188"/>
        <end position="197"/>
    </location>
</feature>
<accession>A0A6A6RWE2</accession>
<gene>
    <name evidence="2" type="ORF">P280DRAFT_470122</name>
</gene>
<feature type="compositionally biased region" description="Low complexity" evidence="1">
    <location>
        <begin position="174"/>
        <end position="184"/>
    </location>
</feature>
<feature type="compositionally biased region" description="Basic and acidic residues" evidence="1">
    <location>
        <begin position="117"/>
        <end position="136"/>
    </location>
</feature>
<proteinExistence type="predicted"/>
<sequence>MDAPIQPTAPAPAPATANDAPKPRYTKAEKRAHKASQKAAHPQPDLQQGKRHGQKASQRHATRSQASGAPDISVFRHLSPAALDATISQLQFLRAQKAFIAKGGNVAILGSNPLESRVTHGGEKKPKKELSAAKLEKIQQRREVRAAKKAEWAAKKAEKTLAPDGGEVQADFEAPAASVADTAPAPAPHDDEINWDE</sequence>
<reference evidence="2" key="1">
    <citation type="journal article" date="2020" name="Stud. Mycol.">
        <title>101 Dothideomycetes genomes: a test case for predicting lifestyles and emergence of pathogens.</title>
        <authorList>
            <person name="Haridas S."/>
            <person name="Albert R."/>
            <person name="Binder M."/>
            <person name="Bloem J."/>
            <person name="Labutti K."/>
            <person name="Salamov A."/>
            <person name="Andreopoulos B."/>
            <person name="Baker S."/>
            <person name="Barry K."/>
            <person name="Bills G."/>
            <person name="Bluhm B."/>
            <person name="Cannon C."/>
            <person name="Castanera R."/>
            <person name="Culley D."/>
            <person name="Daum C."/>
            <person name="Ezra D."/>
            <person name="Gonzalez J."/>
            <person name="Henrissat B."/>
            <person name="Kuo A."/>
            <person name="Liang C."/>
            <person name="Lipzen A."/>
            <person name="Lutzoni F."/>
            <person name="Magnuson J."/>
            <person name="Mondo S."/>
            <person name="Nolan M."/>
            <person name="Ohm R."/>
            <person name="Pangilinan J."/>
            <person name="Park H.-J."/>
            <person name="Ramirez L."/>
            <person name="Alfaro M."/>
            <person name="Sun H."/>
            <person name="Tritt A."/>
            <person name="Yoshinaga Y."/>
            <person name="Zwiers L.-H."/>
            <person name="Turgeon B."/>
            <person name="Goodwin S."/>
            <person name="Spatafora J."/>
            <person name="Crous P."/>
            <person name="Grigoriev I."/>
        </authorList>
    </citation>
    <scope>NUCLEOTIDE SEQUENCE</scope>
    <source>
        <strain evidence="2">CBS 473.64</strain>
    </source>
</reference>
<evidence type="ECO:0000256" key="1">
    <source>
        <dbReference type="SAM" id="MobiDB-lite"/>
    </source>
</evidence>
<feature type="region of interest" description="Disordered" evidence="1">
    <location>
        <begin position="157"/>
        <end position="197"/>
    </location>
</feature>
<dbReference type="Proteomes" id="UP000799753">
    <property type="component" value="Unassembled WGS sequence"/>
</dbReference>